<name>A0A847S0A6_9BACT</name>
<reference evidence="7 8" key="1">
    <citation type="submission" date="2020-04" db="EMBL/GenBank/DDBJ databases">
        <authorList>
            <person name="Yin C."/>
        </authorList>
    </citation>
    <scope>NUCLEOTIDE SEQUENCE [LARGE SCALE GENOMIC DNA]</scope>
    <source>
        <strain evidence="7 8">Ae27</strain>
    </source>
</reference>
<dbReference type="AlphaFoldDB" id="A0A847S0A6"/>
<evidence type="ECO:0000259" key="6">
    <source>
        <dbReference type="PROSITE" id="PS51007"/>
    </source>
</evidence>
<evidence type="ECO:0000256" key="5">
    <source>
        <dbReference type="SAM" id="Phobius"/>
    </source>
</evidence>
<dbReference type="InterPro" id="IPR036909">
    <property type="entry name" value="Cyt_c-like_dom_sf"/>
</dbReference>
<dbReference type="GO" id="GO:0020037">
    <property type="term" value="F:heme binding"/>
    <property type="evidence" value="ECO:0007669"/>
    <property type="project" value="InterPro"/>
</dbReference>
<accession>A0A847S0A6</accession>
<evidence type="ECO:0000256" key="4">
    <source>
        <dbReference type="PROSITE-ProRule" id="PRU00433"/>
    </source>
</evidence>
<keyword evidence="5" id="KW-0472">Membrane</keyword>
<keyword evidence="1 4" id="KW-0349">Heme</keyword>
<evidence type="ECO:0000256" key="1">
    <source>
        <dbReference type="ARBA" id="ARBA00022617"/>
    </source>
</evidence>
<dbReference type="Gene3D" id="1.10.760.10">
    <property type="entry name" value="Cytochrome c-like domain"/>
    <property type="match status" value="1"/>
</dbReference>
<feature type="transmembrane region" description="Helical" evidence="5">
    <location>
        <begin position="266"/>
        <end position="285"/>
    </location>
</feature>
<feature type="domain" description="Cytochrome c" evidence="6">
    <location>
        <begin position="363"/>
        <end position="444"/>
    </location>
</feature>
<organism evidence="7 8">
    <name type="scientific">Chitinophaga varians</name>
    <dbReference type="NCBI Taxonomy" id="2202339"/>
    <lineage>
        <taxon>Bacteria</taxon>
        <taxon>Pseudomonadati</taxon>
        <taxon>Bacteroidota</taxon>
        <taxon>Chitinophagia</taxon>
        <taxon>Chitinophagales</taxon>
        <taxon>Chitinophagaceae</taxon>
        <taxon>Chitinophaga</taxon>
    </lineage>
</organism>
<feature type="transmembrane region" description="Helical" evidence="5">
    <location>
        <begin position="297"/>
        <end position="320"/>
    </location>
</feature>
<feature type="transmembrane region" description="Helical" evidence="5">
    <location>
        <begin position="141"/>
        <end position="161"/>
    </location>
</feature>
<dbReference type="Proteomes" id="UP000570474">
    <property type="component" value="Unassembled WGS sequence"/>
</dbReference>
<feature type="transmembrane region" description="Helical" evidence="5">
    <location>
        <begin position="81"/>
        <end position="103"/>
    </location>
</feature>
<dbReference type="Pfam" id="PF00034">
    <property type="entry name" value="Cytochrom_C"/>
    <property type="match status" value="1"/>
</dbReference>
<dbReference type="SUPFAM" id="SSF46626">
    <property type="entry name" value="Cytochrome c"/>
    <property type="match status" value="1"/>
</dbReference>
<sequence length="444" mass="49238">MLTLLQSATPVPRDIPLPLPLPEWLLVILLVVSFLAHILFVNLMLGGSLLTLWAQVKGLKEKEYDTLAYEIAKTITVNKSLAVVLGVAPLLSINVLYTVYFYSANALTGLMWIAIIPLVTAAFLLTYLHKYAWHKLENSKGLHISILALAVLIFLFIPLIFLTNINLMLFPEKWGTVKGFMSALTLPNVFPRYLHFLGASLAITGLFLFWYLGRKRYAFETRFSAITRYDIRKRMYSLTLGVSVFQFVLGPLVLMTLPAKGVQWNLIIVILCGATAALPAMYWMWKGITGKPEEISANFGKVVTAMTLTVLLMASGRHVYRSNALAPHKKLMAEKTKAFERLSAEARAHPEEEGASAAATAGGPMPPGAAVFQANCASCHKKEGRLVGPPVTEMVSIYQGDQPGLKKWIRQPGKKREGYPQMPGFPQLSEQELTILTDYILSVK</sequence>
<keyword evidence="5" id="KW-0812">Transmembrane</keyword>
<keyword evidence="8" id="KW-1185">Reference proteome</keyword>
<dbReference type="PROSITE" id="PS51007">
    <property type="entry name" value="CYTC"/>
    <property type="match status" value="1"/>
</dbReference>
<evidence type="ECO:0000313" key="8">
    <source>
        <dbReference type="Proteomes" id="UP000570474"/>
    </source>
</evidence>
<keyword evidence="5" id="KW-1133">Transmembrane helix</keyword>
<dbReference type="InterPro" id="IPR009056">
    <property type="entry name" value="Cyt_c-like_dom"/>
</dbReference>
<dbReference type="EMBL" id="JABAIA010000004">
    <property type="protein sequence ID" value="NLR68853.1"/>
    <property type="molecule type" value="Genomic_DNA"/>
</dbReference>
<evidence type="ECO:0000313" key="7">
    <source>
        <dbReference type="EMBL" id="NLR68853.1"/>
    </source>
</evidence>
<feature type="transmembrane region" description="Helical" evidence="5">
    <location>
        <begin position="234"/>
        <end position="254"/>
    </location>
</feature>
<feature type="transmembrane region" description="Helical" evidence="5">
    <location>
        <begin position="24"/>
        <end position="53"/>
    </location>
</feature>
<protein>
    <submittedName>
        <fullName evidence="7">C-type cytochrome</fullName>
    </submittedName>
</protein>
<evidence type="ECO:0000256" key="3">
    <source>
        <dbReference type="ARBA" id="ARBA00023004"/>
    </source>
</evidence>
<keyword evidence="2 4" id="KW-0479">Metal-binding</keyword>
<keyword evidence="3 4" id="KW-0408">Iron</keyword>
<dbReference type="GO" id="GO:0046872">
    <property type="term" value="F:metal ion binding"/>
    <property type="evidence" value="ECO:0007669"/>
    <property type="project" value="UniProtKB-KW"/>
</dbReference>
<proteinExistence type="predicted"/>
<gene>
    <name evidence="7" type="ORF">HGH92_31420</name>
</gene>
<comment type="caution">
    <text evidence="7">The sequence shown here is derived from an EMBL/GenBank/DDBJ whole genome shotgun (WGS) entry which is preliminary data.</text>
</comment>
<feature type="transmembrane region" description="Helical" evidence="5">
    <location>
        <begin position="109"/>
        <end position="129"/>
    </location>
</feature>
<feature type="transmembrane region" description="Helical" evidence="5">
    <location>
        <begin position="193"/>
        <end position="213"/>
    </location>
</feature>
<evidence type="ECO:0000256" key="2">
    <source>
        <dbReference type="ARBA" id="ARBA00022723"/>
    </source>
</evidence>
<dbReference type="GO" id="GO:0009055">
    <property type="term" value="F:electron transfer activity"/>
    <property type="evidence" value="ECO:0007669"/>
    <property type="project" value="InterPro"/>
</dbReference>